<feature type="compositionally biased region" description="Low complexity" evidence="1">
    <location>
        <begin position="8"/>
        <end position="30"/>
    </location>
</feature>
<dbReference type="EMBL" id="NKHZ01000081">
    <property type="protein sequence ID" value="PNS14960.1"/>
    <property type="molecule type" value="Genomic_DNA"/>
</dbReference>
<evidence type="ECO:0000313" key="2">
    <source>
        <dbReference type="EMBL" id="PNS14960.1"/>
    </source>
</evidence>
<comment type="caution">
    <text evidence="2">The sequence shown here is derived from an EMBL/GenBank/DDBJ whole genome shotgun (WGS) entry which is preliminary data.</text>
</comment>
<evidence type="ECO:0000256" key="1">
    <source>
        <dbReference type="SAM" id="MobiDB-lite"/>
    </source>
</evidence>
<dbReference type="OrthoDB" id="3933239at2759"/>
<organism evidence="2 3">
    <name type="scientific">Sphaceloma murrayae</name>
    <dbReference type="NCBI Taxonomy" id="2082308"/>
    <lineage>
        <taxon>Eukaryota</taxon>
        <taxon>Fungi</taxon>
        <taxon>Dikarya</taxon>
        <taxon>Ascomycota</taxon>
        <taxon>Pezizomycotina</taxon>
        <taxon>Dothideomycetes</taxon>
        <taxon>Dothideomycetidae</taxon>
        <taxon>Myriangiales</taxon>
        <taxon>Elsinoaceae</taxon>
        <taxon>Sphaceloma</taxon>
    </lineage>
</organism>
<accession>A0A2K1QJ84</accession>
<reference evidence="2 3" key="1">
    <citation type="submission" date="2017-06" db="EMBL/GenBank/DDBJ databases">
        <title>Draft genome sequence of a variant of Elsinoe murrayae.</title>
        <authorList>
            <person name="Cheng Q."/>
        </authorList>
    </citation>
    <scope>NUCLEOTIDE SEQUENCE [LARGE SCALE GENOMIC DNA]</scope>
    <source>
        <strain evidence="2 3">CQ-2017a</strain>
    </source>
</reference>
<evidence type="ECO:0000313" key="3">
    <source>
        <dbReference type="Proteomes" id="UP000243797"/>
    </source>
</evidence>
<gene>
    <name evidence="2" type="ORF">CAC42_2189</name>
</gene>
<dbReference type="InParanoid" id="A0A2K1QJ84"/>
<protein>
    <submittedName>
        <fullName evidence="2">Uncharacterized protein</fullName>
    </submittedName>
</protein>
<feature type="compositionally biased region" description="Gly residues" evidence="1">
    <location>
        <begin position="37"/>
        <end position="49"/>
    </location>
</feature>
<name>A0A2K1QJ84_9PEZI</name>
<dbReference type="AlphaFoldDB" id="A0A2K1QJ84"/>
<dbReference type="Proteomes" id="UP000243797">
    <property type="component" value="Unassembled WGS sequence"/>
</dbReference>
<feature type="region of interest" description="Disordered" evidence="1">
    <location>
        <begin position="1"/>
        <end position="49"/>
    </location>
</feature>
<sequence>MPQLDIPSTSTSSASSTSSSIKKTKTPGVEAGRGEGVEGTGEPGAVQGGVWEGMGVDLKSCKPGCGSWRTIIPAKEGAQNRYQLTVKNQFSGPVQRHGSVLAPETPLARELNHHHAYRFCSSPYRCRRSSLATSERSYLLVDNVKGPNDFLWVDGFMDSKVRNVDDYVAKMEARAKKTPETIQIVHKRKAKKGGRTILKGVKEIFEGIGGMVDVQRYRVKRASRRAGLAANRVRNRIKNAARRENYVSYTGSLG</sequence>
<keyword evidence="3" id="KW-1185">Reference proteome</keyword>
<proteinExistence type="predicted"/>